<comment type="similarity">
    <text evidence="1">Belongs to the class IV-like SAM-binding methyltransferase superfamily. RNA methyltransferase TrmH family.</text>
</comment>
<evidence type="ECO:0000256" key="3">
    <source>
        <dbReference type="ARBA" id="ARBA00022679"/>
    </source>
</evidence>
<dbReference type="CDD" id="cd18095">
    <property type="entry name" value="SpoU-like_rRNA-MTase"/>
    <property type="match status" value="1"/>
</dbReference>
<gene>
    <name evidence="5" type="ORF">C7389_13031</name>
</gene>
<keyword evidence="3 5" id="KW-0808">Transferase</keyword>
<dbReference type="GO" id="GO:0006396">
    <property type="term" value="P:RNA processing"/>
    <property type="evidence" value="ECO:0007669"/>
    <property type="project" value="InterPro"/>
</dbReference>
<dbReference type="InterPro" id="IPR029028">
    <property type="entry name" value="Alpha/beta_knot_MTases"/>
</dbReference>
<reference evidence="5 6" key="1">
    <citation type="submission" date="2019-03" db="EMBL/GenBank/DDBJ databases">
        <title>Genomic Encyclopedia of Type Strains, Phase IV (KMG-IV): sequencing the most valuable type-strain genomes for metagenomic binning, comparative biology and taxonomic classification.</title>
        <authorList>
            <person name="Goeker M."/>
        </authorList>
    </citation>
    <scope>NUCLEOTIDE SEQUENCE [LARGE SCALE GENOMIC DNA]</scope>
    <source>
        <strain evidence="5 6">DSM 12121</strain>
    </source>
</reference>
<sequence length="262" mass="27321">MKTISSRDNPTLKKLHGVASSARERRKHGLTLLDGPHLLAAALDAGWPLQAVYLAESAREAAEIADLLARLPAQLEPVRLPDALFAHISPVDAPSGILAAIALPGAAAPSRKPGSLLVLDGVQDPGNLGTLLRTAAAAGLSEVLLGEGCAQAWSPRALRAAMGAHFLLRICERCDLLAALQDYPGKVLATALVHGSRSLYEVPLDGPVAWLFGAEGQGLSPELLRRADATVLIPMAAGVESLNVAAAAAICLFEQRRQTNLG</sequence>
<evidence type="ECO:0000259" key="4">
    <source>
        <dbReference type="SMART" id="SM00967"/>
    </source>
</evidence>
<dbReference type="InterPro" id="IPR053888">
    <property type="entry name" value="MRM3-like_sub_bind"/>
</dbReference>
<dbReference type="InterPro" id="IPR013123">
    <property type="entry name" value="SpoU_subst-bd"/>
</dbReference>
<accession>A0A4R6DL15</accession>
<dbReference type="SMART" id="SM00967">
    <property type="entry name" value="SpoU_sub_bind"/>
    <property type="match status" value="1"/>
</dbReference>
<proteinExistence type="inferred from homology"/>
<name>A0A4R6DL15_9RHOO</name>
<evidence type="ECO:0000256" key="2">
    <source>
        <dbReference type="ARBA" id="ARBA00022603"/>
    </source>
</evidence>
<dbReference type="Pfam" id="PF22435">
    <property type="entry name" value="MRM3-like_sub_bind"/>
    <property type="match status" value="1"/>
</dbReference>
<dbReference type="SUPFAM" id="SSF55315">
    <property type="entry name" value="L30e-like"/>
    <property type="match status" value="1"/>
</dbReference>
<dbReference type="InterPro" id="IPR001537">
    <property type="entry name" value="SpoU_MeTrfase"/>
</dbReference>
<dbReference type="GO" id="GO:0005737">
    <property type="term" value="C:cytoplasm"/>
    <property type="evidence" value="ECO:0007669"/>
    <property type="project" value="UniProtKB-ARBA"/>
</dbReference>
<dbReference type="OrthoDB" id="9794400at2"/>
<dbReference type="Gene3D" id="3.30.1330.30">
    <property type="match status" value="1"/>
</dbReference>
<dbReference type="SUPFAM" id="SSF75217">
    <property type="entry name" value="alpha/beta knot"/>
    <property type="match status" value="1"/>
</dbReference>
<dbReference type="AlphaFoldDB" id="A0A4R6DL15"/>
<organism evidence="5 6">
    <name type="scientific">Azoarcus indigens</name>
    <dbReference type="NCBI Taxonomy" id="29545"/>
    <lineage>
        <taxon>Bacteria</taxon>
        <taxon>Pseudomonadati</taxon>
        <taxon>Pseudomonadota</taxon>
        <taxon>Betaproteobacteria</taxon>
        <taxon>Rhodocyclales</taxon>
        <taxon>Zoogloeaceae</taxon>
        <taxon>Azoarcus</taxon>
    </lineage>
</organism>
<dbReference type="GO" id="GO:0032259">
    <property type="term" value="P:methylation"/>
    <property type="evidence" value="ECO:0007669"/>
    <property type="project" value="UniProtKB-KW"/>
</dbReference>
<dbReference type="Pfam" id="PF00588">
    <property type="entry name" value="SpoU_methylase"/>
    <property type="match status" value="1"/>
</dbReference>
<dbReference type="EMBL" id="SNVV01000030">
    <property type="protein sequence ID" value="TDN45521.1"/>
    <property type="molecule type" value="Genomic_DNA"/>
</dbReference>
<evidence type="ECO:0000313" key="5">
    <source>
        <dbReference type="EMBL" id="TDN45521.1"/>
    </source>
</evidence>
<dbReference type="Proteomes" id="UP000295129">
    <property type="component" value="Unassembled WGS sequence"/>
</dbReference>
<feature type="domain" description="RNA 2-O ribose methyltransferase substrate binding" evidence="4">
    <location>
        <begin position="32"/>
        <end position="107"/>
    </location>
</feature>
<dbReference type="PANTHER" id="PTHR43191:SF2">
    <property type="entry name" value="RRNA METHYLTRANSFERASE 3, MITOCHONDRIAL"/>
    <property type="match status" value="1"/>
</dbReference>
<dbReference type="InterPro" id="IPR051259">
    <property type="entry name" value="rRNA_Methyltransferase"/>
</dbReference>
<evidence type="ECO:0000313" key="6">
    <source>
        <dbReference type="Proteomes" id="UP000295129"/>
    </source>
</evidence>
<dbReference type="GO" id="GO:0008173">
    <property type="term" value="F:RNA methyltransferase activity"/>
    <property type="evidence" value="ECO:0007669"/>
    <property type="project" value="InterPro"/>
</dbReference>
<evidence type="ECO:0000256" key="1">
    <source>
        <dbReference type="ARBA" id="ARBA00007228"/>
    </source>
</evidence>
<dbReference type="InterPro" id="IPR029064">
    <property type="entry name" value="Ribosomal_eL30-like_sf"/>
</dbReference>
<dbReference type="Gene3D" id="3.40.1280.10">
    <property type="match status" value="1"/>
</dbReference>
<dbReference type="PANTHER" id="PTHR43191">
    <property type="entry name" value="RRNA METHYLTRANSFERASE 3"/>
    <property type="match status" value="1"/>
</dbReference>
<keyword evidence="6" id="KW-1185">Reference proteome</keyword>
<protein>
    <submittedName>
        <fullName evidence="5">TrmH family RNA methyltransferase</fullName>
    </submittedName>
</protein>
<dbReference type="GO" id="GO:0003723">
    <property type="term" value="F:RNA binding"/>
    <property type="evidence" value="ECO:0007669"/>
    <property type="project" value="InterPro"/>
</dbReference>
<comment type="caution">
    <text evidence="5">The sequence shown here is derived from an EMBL/GenBank/DDBJ whole genome shotgun (WGS) entry which is preliminary data.</text>
</comment>
<keyword evidence="2 5" id="KW-0489">Methyltransferase</keyword>
<dbReference type="RefSeq" id="WP_133594896.1">
    <property type="nucleotide sequence ID" value="NZ_SNVV01000030.1"/>
</dbReference>
<dbReference type="InterPro" id="IPR029026">
    <property type="entry name" value="tRNA_m1G_MTases_N"/>
</dbReference>